<reference evidence="9 10" key="1">
    <citation type="submission" date="2017-09" db="EMBL/GenBank/DDBJ databases">
        <authorList>
            <person name="Ehlers B."/>
            <person name="Leendertz F.H."/>
        </authorList>
    </citation>
    <scope>NUCLEOTIDE SEQUENCE [LARGE SCALE GENOMIC DNA]</scope>
    <source>
        <strain evidence="9 10">DSM 45537</strain>
    </source>
</reference>
<dbReference type="InterPro" id="IPR002328">
    <property type="entry name" value="ADH_Zn_CS"/>
</dbReference>
<dbReference type="GO" id="GO:0005829">
    <property type="term" value="C:cytosol"/>
    <property type="evidence" value="ECO:0007669"/>
    <property type="project" value="TreeGrafter"/>
</dbReference>
<dbReference type="GO" id="GO:0046294">
    <property type="term" value="P:formaldehyde catabolic process"/>
    <property type="evidence" value="ECO:0007669"/>
    <property type="project" value="TreeGrafter"/>
</dbReference>
<evidence type="ECO:0000259" key="8">
    <source>
        <dbReference type="SMART" id="SM00829"/>
    </source>
</evidence>
<dbReference type="SUPFAM" id="SSF51735">
    <property type="entry name" value="NAD(P)-binding Rossmann-fold domains"/>
    <property type="match status" value="1"/>
</dbReference>
<dbReference type="FunFam" id="3.40.50.720:FF:000003">
    <property type="entry name" value="S-(hydroxymethyl)glutathione dehydrogenase"/>
    <property type="match status" value="1"/>
</dbReference>
<dbReference type="EMBL" id="OBEG01000009">
    <property type="protein sequence ID" value="SNY89481.1"/>
    <property type="molecule type" value="Genomic_DNA"/>
</dbReference>
<keyword evidence="6" id="KW-0520">NAD</keyword>
<evidence type="ECO:0000256" key="2">
    <source>
        <dbReference type="ARBA" id="ARBA00008072"/>
    </source>
</evidence>
<dbReference type="InterPro" id="IPR013149">
    <property type="entry name" value="ADH-like_C"/>
</dbReference>
<evidence type="ECO:0000256" key="4">
    <source>
        <dbReference type="ARBA" id="ARBA00022833"/>
    </source>
</evidence>
<dbReference type="PANTHER" id="PTHR43880">
    <property type="entry name" value="ALCOHOL DEHYDROGENASE"/>
    <property type="match status" value="1"/>
</dbReference>
<comment type="cofactor">
    <cofactor evidence="1 7">
        <name>Zn(2+)</name>
        <dbReference type="ChEBI" id="CHEBI:29105"/>
    </cofactor>
</comment>
<protein>
    <submittedName>
        <fullName evidence="9">S-(Hydroxymethyl)glutathione dehydrogenase / alcohol dehydrogenase</fullName>
    </submittedName>
</protein>
<dbReference type="RefSeq" id="WP_097248178.1">
    <property type="nucleotide sequence ID" value="NZ_JAMTCW010000011.1"/>
</dbReference>
<dbReference type="Pfam" id="PF08240">
    <property type="entry name" value="ADH_N"/>
    <property type="match status" value="1"/>
</dbReference>
<evidence type="ECO:0000313" key="9">
    <source>
        <dbReference type="EMBL" id="SNY89481.1"/>
    </source>
</evidence>
<dbReference type="SUPFAM" id="SSF50129">
    <property type="entry name" value="GroES-like"/>
    <property type="match status" value="2"/>
</dbReference>
<evidence type="ECO:0000256" key="5">
    <source>
        <dbReference type="ARBA" id="ARBA00023002"/>
    </source>
</evidence>
<dbReference type="PROSITE" id="PS00059">
    <property type="entry name" value="ADH_ZINC"/>
    <property type="match status" value="1"/>
</dbReference>
<dbReference type="GO" id="GO:0051903">
    <property type="term" value="F:S-(hydroxymethyl)glutathione dehydrogenase [NAD(P)+] activity"/>
    <property type="evidence" value="ECO:0007669"/>
    <property type="project" value="TreeGrafter"/>
</dbReference>
<dbReference type="InterPro" id="IPR013154">
    <property type="entry name" value="ADH-like_N"/>
</dbReference>
<dbReference type="SMART" id="SM00829">
    <property type="entry name" value="PKS_ER"/>
    <property type="match status" value="1"/>
</dbReference>
<dbReference type="Pfam" id="PF00107">
    <property type="entry name" value="ADH_zinc_N"/>
    <property type="match status" value="1"/>
</dbReference>
<dbReference type="CDD" id="cd08279">
    <property type="entry name" value="Zn_ADH_class_III"/>
    <property type="match status" value="1"/>
</dbReference>
<keyword evidence="3 7" id="KW-0479">Metal-binding</keyword>
<dbReference type="Gene3D" id="3.90.180.10">
    <property type="entry name" value="Medium-chain alcohol dehydrogenases, catalytic domain"/>
    <property type="match status" value="1"/>
</dbReference>
<sequence length="368" mass="38573">MPLTITAAVLNTAPGKLELEELVLDDPGPDEVLIDVHYSGLCRSDLHEIEGAWPATCPTLLGHEASGVVRRVGDQVRTLRPGDHVVTCLSIYCGECRFCLSGRMTLCPRRGSLGSRTQPVLVNARGQSVHPTARLGAFAEAMVVHEHSAVRIPDSMPLAAASVLGCAVVTGLSSVFRSARVRPGSTVAVLGCGGIGIAAIQGARLAGAREIIAIDAVEARLTDAVKFGATATVHAGQVDTVAAVRELTEGGVDYSFEAVGLAATVEQAFAMLGPGGTATVVGLVPDSQPISIRASELFLLEKRLQGALMGSNQFPTDIPGYVRYYEQGRLNLDDMLSTTVSLDRINEGFELMKSGGGTRVVASIRSES</sequence>
<dbReference type="Gene3D" id="3.40.50.720">
    <property type="entry name" value="NAD(P)-binding Rossmann-like Domain"/>
    <property type="match status" value="1"/>
</dbReference>
<evidence type="ECO:0000256" key="1">
    <source>
        <dbReference type="ARBA" id="ARBA00001947"/>
    </source>
</evidence>
<name>A0A285M1Q9_9NOCA</name>
<evidence type="ECO:0000313" key="10">
    <source>
        <dbReference type="Proteomes" id="UP000219565"/>
    </source>
</evidence>
<dbReference type="InterPro" id="IPR020843">
    <property type="entry name" value="ER"/>
</dbReference>
<dbReference type="InterPro" id="IPR036291">
    <property type="entry name" value="NAD(P)-bd_dom_sf"/>
</dbReference>
<evidence type="ECO:0000256" key="3">
    <source>
        <dbReference type="ARBA" id="ARBA00022723"/>
    </source>
</evidence>
<dbReference type="STRING" id="1379680.GCA_001612615_04420"/>
<keyword evidence="4 7" id="KW-0862">Zinc</keyword>
<gene>
    <name evidence="9" type="ORF">SAMN04244553_6499</name>
</gene>
<feature type="domain" description="Enoyl reductase (ER)" evidence="8">
    <location>
        <begin position="12"/>
        <end position="362"/>
    </location>
</feature>
<dbReference type="GO" id="GO:0008270">
    <property type="term" value="F:zinc ion binding"/>
    <property type="evidence" value="ECO:0007669"/>
    <property type="project" value="InterPro"/>
</dbReference>
<dbReference type="InterPro" id="IPR011032">
    <property type="entry name" value="GroES-like_sf"/>
</dbReference>
<keyword evidence="5" id="KW-0560">Oxidoreductase</keyword>
<evidence type="ECO:0000256" key="7">
    <source>
        <dbReference type="RuleBase" id="RU361277"/>
    </source>
</evidence>
<comment type="similarity">
    <text evidence="2 7">Belongs to the zinc-containing alcohol dehydrogenase family.</text>
</comment>
<dbReference type="Proteomes" id="UP000219565">
    <property type="component" value="Unassembled WGS sequence"/>
</dbReference>
<accession>A0A285M1Q9</accession>
<dbReference type="AlphaFoldDB" id="A0A285M1Q9"/>
<keyword evidence="10" id="KW-1185">Reference proteome</keyword>
<proteinExistence type="inferred from homology"/>
<evidence type="ECO:0000256" key="6">
    <source>
        <dbReference type="ARBA" id="ARBA00023027"/>
    </source>
</evidence>
<dbReference type="OrthoDB" id="334894at2"/>
<organism evidence="9 10">
    <name type="scientific">Nocardia amikacinitolerans</name>
    <dbReference type="NCBI Taxonomy" id="756689"/>
    <lineage>
        <taxon>Bacteria</taxon>
        <taxon>Bacillati</taxon>
        <taxon>Actinomycetota</taxon>
        <taxon>Actinomycetes</taxon>
        <taxon>Mycobacteriales</taxon>
        <taxon>Nocardiaceae</taxon>
        <taxon>Nocardia</taxon>
    </lineage>
</organism>
<dbReference type="PANTHER" id="PTHR43880:SF12">
    <property type="entry name" value="ALCOHOL DEHYDROGENASE CLASS-3"/>
    <property type="match status" value="1"/>
</dbReference>